<dbReference type="AlphaFoldDB" id="A0A9D2QA95"/>
<evidence type="ECO:0000313" key="3">
    <source>
        <dbReference type="EMBL" id="HJC75798.1"/>
    </source>
</evidence>
<dbReference type="Pfam" id="PF12010">
    <property type="entry name" value="DUF3502"/>
    <property type="match status" value="1"/>
</dbReference>
<dbReference type="EMBL" id="DWVY01000065">
    <property type="protein sequence ID" value="HJC75798.1"/>
    <property type="molecule type" value="Genomic_DNA"/>
</dbReference>
<protein>
    <submittedName>
        <fullName evidence="3">ABC transporter substrate-binding protein</fullName>
    </submittedName>
</protein>
<accession>A0A9D2QA95</accession>
<feature type="signal peptide" evidence="1">
    <location>
        <begin position="1"/>
        <end position="20"/>
    </location>
</feature>
<feature type="domain" description="DUF3502" evidence="2">
    <location>
        <begin position="434"/>
        <end position="501"/>
    </location>
</feature>
<name>A0A9D2QA95_9FIRM</name>
<dbReference type="InterPro" id="IPR050490">
    <property type="entry name" value="Bact_solute-bd_prot1"/>
</dbReference>
<evidence type="ECO:0000313" key="4">
    <source>
        <dbReference type="Proteomes" id="UP000823902"/>
    </source>
</evidence>
<dbReference type="InterPro" id="IPR022627">
    <property type="entry name" value="DUF3502"/>
</dbReference>
<feature type="chain" id="PRO_5038866402" evidence="1">
    <location>
        <begin position="21"/>
        <end position="505"/>
    </location>
</feature>
<gene>
    <name evidence="3" type="ORF">H9697_12790</name>
</gene>
<comment type="caution">
    <text evidence="3">The sequence shown here is derived from an EMBL/GenBank/DDBJ whole genome shotgun (WGS) entry which is preliminary data.</text>
</comment>
<proteinExistence type="predicted"/>
<keyword evidence="1" id="KW-0732">Signal</keyword>
<dbReference type="Proteomes" id="UP000823902">
    <property type="component" value="Unassembled WGS sequence"/>
</dbReference>
<sequence>MKKKRILALLLASAMTVSLAACGGGESESGSSEGEGGYDQVTYAYATFNNIPAEEDLDTVEEAINEITREKINVEVTLQPYSIADYPSKIPLALQGGEKVDIYQSLGDFNNYVSTDMAYDITELLNECGQGIVDTVGEEWLNACSKDGSIYGVPTMKPVALTPMVIYRQDIVDELGIDMSTVSSMEDVTPILEQVKEAYPDMIPVAPVQTGEIGVSVNYGEVDFLTDDRYSPVGVLVGDSLEVTDLYSTDMFREKCELVRSWYEEGLVMQDAATTTTAAAEAMSSGNYFCYIAAYSYPEADTAASLQAQCGTNPIGAKIIGDAYLSTADLNAVSWLIASTTDVPEAAMKFLELTYTDADVINLLIYGIEGRDYVMNDDGTVSYPEGEDASTVPYTAQLSCGTLGNFFLMYPTAGTNPDSLDWELEQNKTAKTSPAMGFTFDPDSVKTQYTAVKNVVSQYLPGLICGSLDPDTEIDNFVQALNDAGYQDILDAKQEQLDAWAEGQK</sequence>
<dbReference type="PANTHER" id="PTHR43649:SF17">
    <property type="entry name" value="ABC TRANSPORTER SOLUTE BINDING PROTEIN-SUGAR TRANSPORT"/>
    <property type="match status" value="1"/>
</dbReference>
<organism evidence="3 4">
    <name type="scientific">Candidatus Mediterraneibacter faecavium</name>
    <dbReference type="NCBI Taxonomy" id="2838668"/>
    <lineage>
        <taxon>Bacteria</taxon>
        <taxon>Bacillati</taxon>
        <taxon>Bacillota</taxon>
        <taxon>Clostridia</taxon>
        <taxon>Lachnospirales</taxon>
        <taxon>Lachnospiraceae</taxon>
        <taxon>Mediterraneibacter</taxon>
    </lineage>
</organism>
<dbReference type="Gene3D" id="3.40.190.10">
    <property type="entry name" value="Periplasmic binding protein-like II"/>
    <property type="match status" value="2"/>
</dbReference>
<evidence type="ECO:0000256" key="1">
    <source>
        <dbReference type="SAM" id="SignalP"/>
    </source>
</evidence>
<reference evidence="3" key="2">
    <citation type="submission" date="2021-04" db="EMBL/GenBank/DDBJ databases">
        <authorList>
            <person name="Gilroy R."/>
        </authorList>
    </citation>
    <scope>NUCLEOTIDE SEQUENCE</scope>
    <source>
        <strain evidence="3">CHK196-7946</strain>
    </source>
</reference>
<dbReference type="PROSITE" id="PS51257">
    <property type="entry name" value="PROKAR_LIPOPROTEIN"/>
    <property type="match status" value="1"/>
</dbReference>
<dbReference type="SUPFAM" id="SSF53850">
    <property type="entry name" value="Periplasmic binding protein-like II"/>
    <property type="match status" value="1"/>
</dbReference>
<dbReference type="PANTHER" id="PTHR43649">
    <property type="entry name" value="ARABINOSE-BINDING PROTEIN-RELATED"/>
    <property type="match status" value="1"/>
</dbReference>
<evidence type="ECO:0000259" key="2">
    <source>
        <dbReference type="Pfam" id="PF12010"/>
    </source>
</evidence>
<reference evidence="3" key="1">
    <citation type="journal article" date="2021" name="PeerJ">
        <title>Extensive microbial diversity within the chicken gut microbiome revealed by metagenomics and culture.</title>
        <authorList>
            <person name="Gilroy R."/>
            <person name="Ravi A."/>
            <person name="Getino M."/>
            <person name="Pursley I."/>
            <person name="Horton D.L."/>
            <person name="Alikhan N.F."/>
            <person name="Baker D."/>
            <person name="Gharbi K."/>
            <person name="Hall N."/>
            <person name="Watson M."/>
            <person name="Adriaenssens E.M."/>
            <person name="Foster-Nyarko E."/>
            <person name="Jarju S."/>
            <person name="Secka A."/>
            <person name="Antonio M."/>
            <person name="Oren A."/>
            <person name="Chaudhuri R.R."/>
            <person name="La Ragione R."/>
            <person name="Hildebrand F."/>
            <person name="Pallen M.J."/>
        </authorList>
    </citation>
    <scope>NUCLEOTIDE SEQUENCE</scope>
    <source>
        <strain evidence="3">CHK196-7946</strain>
    </source>
</reference>